<dbReference type="Gene3D" id="3.90.550.10">
    <property type="entry name" value="Spore Coat Polysaccharide Biosynthesis Protein SpsA, Chain A"/>
    <property type="match status" value="1"/>
</dbReference>
<dbReference type="Proteomes" id="UP000245391">
    <property type="component" value="Unassembled WGS sequence"/>
</dbReference>
<feature type="domain" description="Streptomycin biosynthesis protein StrF" evidence="1">
    <location>
        <begin position="4"/>
        <end position="191"/>
    </location>
</feature>
<organism evidence="2 3">
    <name type="scientific">Pedobacter paludis</name>
    <dbReference type="NCBI Taxonomy" id="2203212"/>
    <lineage>
        <taxon>Bacteria</taxon>
        <taxon>Pseudomonadati</taxon>
        <taxon>Bacteroidota</taxon>
        <taxon>Sphingobacteriia</taxon>
        <taxon>Sphingobacteriales</taxon>
        <taxon>Sphingobacteriaceae</taxon>
        <taxon>Pedobacter</taxon>
    </lineage>
</organism>
<accession>A0A317EX08</accession>
<protein>
    <recommendedName>
        <fullName evidence="1">Streptomycin biosynthesis protein StrF domain-containing protein</fullName>
    </recommendedName>
</protein>
<evidence type="ECO:0000313" key="3">
    <source>
        <dbReference type="Proteomes" id="UP000245391"/>
    </source>
</evidence>
<name>A0A317EX08_9SPHI</name>
<dbReference type="InterPro" id="IPR029044">
    <property type="entry name" value="Nucleotide-diphossugar_trans"/>
</dbReference>
<dbReference type="EMBL" id="QGNY01000005">
    <property type="protein sequence ID" value="PWS31095.1"/>
    <property type="molecule type" value="Genomic_DNA"/>
</dbReference>
<keyword evidence="3" id="KW-1185">Reference proteome</keyword>
<dbReference type="InterPro" id="IPR059123">
    <property type="entry name" value="StrF_dom"/>
</dbReference>
<reference evidence="3" key="1">
    <citation type="submission" date="2018-05" db="EMBL/GenBank/DDBJ databases">
        <title>Pedobacter paludis sp. nov., isolated from wetland soil.</title>
        <authorList>
            <person name="Zhang Y."/>
        </authorList>
    </citation>
    <scope>NUCLEOTIDE SEQUENCE [LARGE SCALE GENOMIC DNA]</scope>
    <source>
        <strain evidence="3">R-8</strain>
    </source>
</reference>
<dbReference type="Pfam" id="PF13712">
    <property type="entry name" value="Glyco_tranf_2_5"/>
    <property type="match status" value="1"/>
</dbReference>
<comment type="caution">
    <text evidence="2">The sequence shown here is derived from an EMBL/GenBank/DDBJ whole genome shotgun (WGS) entry which is preliminary data.</text>
</comment>
<gene>
    <name evidence="2" type="ORF">DF947_16015</name>
</gene>
<dbReference type="RefSeq" id="WP_109931041.1">
    <property type="nucleotide sequence ID" value="NZ_QGNY01000005.1"/>
</dbReference>
<sequence length="291" mass="33777">MISVIISSIDKDLLKQVKSNIIETIGLECEIIAIDNLNTGRGICEVYNEATILAKFPILCFMHEDIVLETQNWGQKVIEIFSAQNVGLLGIAGSTMRSAVPSGWFPPAEFGTKSWRLNINQGSRYQNREKKHEYFNPKNELTSKVTCVDGVWFCTTKKLAQSIKFDDQLLQGFHGYDIDFSLSIAQTHDVLVTYDILLTHASDGNFDNTWLKEIIKVQKKWMAKLPVFSDDYSSDESKILEDRSLKRFFKELIKNKDFNKKERSELLSFYYKNRRLKFFKYLKFWYKNLVG</sequence>
<dbReference type="OrthoDB" id="7851643at2"/>
<dbReference type="AlphaFoldDB" id="A0A317EX08"/>
<evidence type="ECO:0000259" key="1">
    <source>
        <dbReference type="Pfam" id="PF13712"/>
    </source>
</evidence>
<dbReference type="SUPFAM" id="SSF53448">
    <property type="entry name" value="Nucleotide-diphospho-sugar transferases"/>
    <property type="match status" value="1"/>
</dbReference>
<proteinExistence type="predicted"/>
<evidence type="ECO:0000313" key="2">
    <source>
        <dbReference type="EMBL" id="PWS31095.1"/>
    </source>
</evidence>